<dbReference type="EC" id="2.3.1.-" evidence="5"/>
<evidence type="ECO:0000256" key="2">
    <source>
        <dbReference type="ARBA" id="ARBA00012882"/>
    </source>
</evidence>
<dbReference type="PANTHER" id="PTHR11104:SF0">
    <property type="entry name" value="SPBETA PROPHAGE-DERIVED AMINOGLYCOSIDE N(3')-ACETYLTRANSFERASE-LIKE PROTEIN YOKD"/>
    <property type="match status" value="1"/>
</dbReference>
<dbReference type="InterPro" id="IPR003679">
    <property type="entry name" value="Amioglycoside_AcTrfase"/>
</dbReference>
<dbReference type="Proteomes" id="UP001432360">
    <property type="component" value="Plasmid pSchITTGS70d"/>
</dbReference>
<dbReference type="Pfam" id="PF02522">
    <property type="entry name" value="Antibiotic_NAT"/>
    <property type="match status" value="1"/>
</dbReference>
<evidence type="ECO:0000256" key="3">
    <source>
        <dbReference type="ARBA" id="ARBA00022679"/>
    </source>
</evidence>
<dbReference type="PANTHER" id="PTHR11104">
    <property type="entry name" value="AMINOGLYCOSIDE N3-ACETYLTRANSFERASE"/>
    <property type="match status" value="1"/>
</dbReference>
<keyword evidence="3 5" id="KW-0808">Transferase</keyword>
<dbReference type="SUPFAM" id="SSF110710">
    <property type="entry name" value="TTHA0583/YokD-like"/>
    <property type="match status" value="1"/>
</dbReference>
<dbReference type="EMBL" id="CP133152">
    <property type="protein sequence ID" value="WVT07783.1"/>
    <property type="molecule type" value="Genomic_DNA"/>
</dbReference>
<evidence type="ECO:0000313" key="7">
    <source>
        <dbReference type="Proteomes" id="UP001432360"/>
    </source>
</evidence>
<keyword evidence="6" id="KW-0614">Plasmid</keyword>
<keyword evidence="5" id="KW-0046">Antibiotic resistance</keyword>
<comment type="catalytic activity">
    <reaction evidence="5">
        <text>a 2-deoxystreptamine antibiotic + acetyl-CoA = an N(3)-acetyl-2-deoxystreptamine antibiotic + CoA + H(+)</text>
        <dbReference type="Rhea" id="RHEA:12665"/>
        <dbReference type="ChEBI" id="CHEBI:15378"/>
        <dbReference type="ChEBI" id="CHEBI:57287"/>
        <dbReference type="ChEBI" id="CHEBI:57288"/>
        <dbReference type="ChEBI" id="CHEBI:57921"/>
        <dbReference type="ChEBI" id="CHEBI:77452"/>
        <dbReference type="EC" id="2.3.1.81"/>
    </reaction>
</comment>
<sequence length="243" mass="27560">MDFSNIRRGSTVLLHSSFSRIHREHRWRPEQFIEKLFERLGGEGTLLLPLFNFDFPKGVAFDIRTTPSQMGALTEAGRLWPGAVRTGHPIYSFAVIGAKADLFSGVDNQSGYGDDSPFALLRQMDGDIAVLDLPDLHSMTFYHHVEEMLEVDYRFHKEFTGAYTGWDGVQREKTYSIFVRDLGRGVLTSVDRMGELLWDKGLYRGDRPKQASGLRVVSAAALYDEVASVIRDGKAREYLYDVE</sequence>
<evidence type="ECO:0000256" key="1">
    <source>
        <dbReference type="ARBA" id="ARBA00006383"/>
    </source>
</evidence>
<proteinExistence type="inferred from homology"/>
<protein>
    <recommendedName>
        <fullName evidence="2 5">Aminoglycoside N(3)-acetyltransferase</fullName>
        <ecNumber evidence="5">2.3.1.-</ecNumber>
    </recommendedName>
</protein>
<evidence type="ECO:0000256" key="5">
    <source>
        <dbReference type="RuleBase" id="RU365031"/>
    </source>
</evidence>
<reference evidence="6" key="1">
    <citation type="submission" date="2023-08" db="EMBL/GenBank/DDBJ databases">
        <title>Complete genome sequence of Sinorhizobium chiapanecum ITTG S70 isolated from Acaciella angustissima nodules in Chiapas-Mexico.</title>
        <authorList>
            <person name="Rincon-Rosales R."/>
            <person name="Rogel M.A."/>
            <person name="Rincon-Medina C.I."/>
            <person name="Guerrero G."/>
            <person name="Manzano-Gomez L.A."/>
            <person name="Lopez-Lopez A."/>
            <person name="Rincon Molina F.A."/>
            <person name="Martinez-Romero E."/>
        </authorList>
    </citation>
    <scope>NUCLEOTIDE SEQUENCE</scope>
    <source>
        <strain evidence="6">ITTG S70</strain>
        <plasmid evidence="6">pSchITTGS70d</plasmid>
    </source>
</reference>
<evidence type="ECO:0000313" key="6">
    <source>
        <dbReference type="EMBL" id="WVT07783.1"/>
    </source>
</evidence>
<keyword evidence="7" id="KW-1185">Reference proteome</keyword>
<accession>A0ABZ2BL87</accession>
<geneLocation type="plasmid" evidence="6 7">
    <name>pSchITTGS70d</name>
</geneLocation>
<name>A0ABZ2BL87_9HYPH</name>
<evidence type="ECO:0000256" key="4">
    <source>
        <dbReference type="ARBA" id="ARBA00023315"/>
    </source>
</evidence>
<dbReference type="InterPro" id="IPR028345">
    <property type="entry name" value="Antibiotic_NAT-like"/>
</dbReference>
<organism evidence="6 7">
    <name type="scientific">Sinorhizobium chiapasense</name>
    <dbReference type="NCBI Taxonomy" id="501572"/>
    <lineage>
        <taxon>Bacteria</taxon>
        <taxon>Pseudomonadati</taxon>
        <taxon>Pseudomonadota</taxon>
        <taxon>Alphaproteobacteria</taxon>
        <taxon>Hyphomicrobiales</taxon>
        <taxon>Rhizobiaceae</taxon>
        <taxon>Sinorhizobium/Ensifer group</taxon>
        <taxon>Sinorhizobium</taxon>
    </lineage>
</organism>
<comment type="similarity">
    <text evidence="1 5">Belongs to the antibiotic N-acetyltransferase family.</text>
</comment>
<keyword evidence="4 5" id="KW-0012">Acyltransferase</keyword>
<gene>
    <name evidence="6" type="ORF">RB548_26820</name>
</gene>
<dbReference type="RefSeq" id="WP_331376791.1">
    <property type="nucleotide sequence ID" value="NZ_CP133152.1"/>
</dbReference>